<dbReference type="PANTHER" id="PTHR47967:SF23">
    <property type="entry name" value="OS04G0448300 PROTEIN"/>
    <property type="match status" value="1"/>
</dbReference>
<dbReference type="InterPro" id="IPR011604">
    <property type="entry name" value="PDDEXK-like_dom_sf"/>
</dbReference>
<dbReference type="AlphaFoldDB" id="A0A803L7V8"/>
<evidence type="ECO:0000313" key="6">
    <source>
        <dbReference type="Proteomes" id="UP000596660"/>
    </source>
</evidence>
<dbReference type="InterPro" id="IPR021109">
    <property type="entry name" value="Peptidase_aspartic_dom_sf"/>
</dbReference>
<dbReference type="EnsemblPlants" id="AUR62007947-RA">
    <property type="protein sequence ID" value="AUR62007947-RA:cds"/>
    <property type="gene ID" value="AUR62007947"/>
</dbReference>
<keyword evidence="2" id="KW-0645">Protease</keyword>
<dbReference type="InterPro" id="IPR019080">
    <property type="entry name" value="YqaJ_viral_recombinase"/>
</dbReference>
<evidence type="ECO:0000256" key="3">
    <source>
        <dbReference type="ARBA" id="ARBA00022801"/>
    </source>
</evidence>
<dbReference type="InterPro" id="IPR033121">
    <property type="entry name" value="PEPTIDASE_A1"/>
</dbReference>
<dbReference type="InterPro" id="IPR032861">
    <property type="entry name" value="TAXi_N"/>
</dbReference>
<dbReference type="InterPro" id="IPR051708">
    <property type="entry name" value="Plant_Aspart_Prot_A1"/>
</dbReference>
<evidence type="ECO:0000259" key="4">
    <source>
        <dbReference type="PROSITE" id="PS51767"/>
    </source>
</evidence>
<accession>A0A803L7V8</accession>
<dbReference type="Gramene" id="AUR62007947-RA">
    <property type="protein sequence ID" value="AUR62007947-RA:cds"/>
    <property type="gene ID" value="AUR62007947"/>
</dbReference>
<comment type="similarity">
    <text evidence="1">Belongs to the peptidase A1 family.</text>
</comment>
<dbReference type="GO" id="GO:0005576">
    <property type="term" value="C:extracellular region"/>
    <property type="evidence" value="ECO:0007669"/>
    <property type="project" value="TreeGrafter"/>
</dbReference>
<dbReference type="Pfam" id="PF14541">
    <property type="entry name" value="TAXi_C"/>
    <property type="match status" value="1"/>
</dbReference>
<protein>
    <recommendedName>
        <fullName evidence="4">Peptidase A1 domain-containing protein</fullName>
    </recommendedName>
</protein>
<name>A0A803L7V8_CHEQI</name>
<organism evidence="5 6">
    <name type="scientific">Chenopodium quinoa</name>
    <name type="common">Quinoa</name>
    <dbReference type="NCBI Taxonomy" id="63459"/>
    <lineage>
        <taxon>Eukaryota</taxon>
        <taxon>Viridiplantae</taxon>
        <taxon>Streptophyta</taxon>
        <taxon>Embryophyta</taxon>
        <taxon>Tracheophyta</taxon>
        <taxon>Spermatophyta</taxon>
        <taxon>Magnoliopsida</taxon>
        <taxon>eudicotyledons</taxon>
        <taxon>Gunneridae</taxon>
        <taxon>Pentapetalae</taxon>
        <taxon>Caryophyllales</taxon>
        <taxon>Chenopodiaceae</taxon>
        <taxon>Chenopodioideae</taxon>
        <taxon>Atripliceae</taxon>
        <taxon>Chenopodium</taxon>
    </lineage>
</organism>
<keyword evidence="3" id="KW-0378">Hydrolase</keyword>
<dbReference type="SUPFAM" id="SSF50630">
    <property type="entry name" value="Acid proteases"/>
    <property type="match status" value="2"/>
</dbReference>
<dbReference type="PROSITE" id="PS51767">
    <property type="entry name" value="PEPTIDASE_A1"/>
    <property type="match status" value="1"/>
</dbReference>
<evidence type="ECO:0000256" key="1">
    <source>
        <dbReference type="ARBA" id="ARBA00007447"/>
    </source>
</evidence>
<dbReference type="Gene3D" id="3.90.320.10">
    <property type="match status" value="1"/>
</dbReference>
<dbReference type="InterPro" id="IPR011335">
    <property type="entry name" value="Restrct_endonuc-II-like"/>
</dbReference>
<evidence type="ECO:0000313" key="5">
    <source>
        <dbReference type="EnsemblPlants" id="AUR62007947-RA:cds"/>
    </source>
</evidence>
<dbReference type="SUPFAM" id="SSF52980">
    <property type="entry name" value="Restriction endonuclease-like"/>
    <property type="match status" value="1"/>
</dbReference>
<keyword evidence="6" id="KW-1185">Reference proteome</keyword>
<sequence>MWLEKIGAIEPFSGNLATCYNNINEEEALEWYKILTDKSVVFPKFQILNKNNLNGDGWLGASPDGVVEENVYGLPSEGVLEIKCPFFDGDINKAFPWKRIPLYCMPQAQGLMEILDRDWMDLYVWTPNGSSLFRLYRDVEYWDAIKTALDDFWWNHVQPAKELYNKSKFTDPLTQLRLLKSDIAFSLIDHCYCLEPMMAREVSLASDGLIAPIYISLSIIVHTLENPSINVPLMARPLPVCHLVLESEVYFQEDAGIHVMNMYMGVPQQLLYGIFDTGSAVTWFQCEKCASEVKYPCFNKTKSFSYSTIRCDDKQKCNTKYGYIKGCDELQSSCEFNLTYGDGSNAYGEMATEYTTFDWSRGASNNEYAITKQLYPDEPKFSYCISSDYDTINLLIFGPKANLKGQAIKMLKNALYDFYYIDVLGIKLNGERLAVTPSVFQMSDSGTRGFIIDSGTTLTFLALDAFEALKKKVEELLGPPTKYMIFEVCYDSGTFGKWWPGKTRPIIGLEFENSLFEFEESLLWENIPNSNDLECLQIVRSDVLISFLGSQLLLDVNVGHDPNNNLLKWLTWFQCNNLAYKSKFPWFNQTQSVTYSTIRCSNKQLCDTGAYGAIRGCDDLGDICEFKVTYQDGTNAYGEMATEDVTFDWPKDHVLVQYMFGCSWDNSIKLMGIIGASNNKYSLPKQLYADDPKFSYCISSDLKATNAVMFGPDANLKGDVANMFLNGYYDYYYIDVYGIKVNGEHLAV</sequence>
<dbReference type="Proteomes" id="UP000596660">
    <property type="component" value="Unplaced"/>
</dbReference>
<feature type="domain" description="Peptidase A1" evidence="4">
    <location>
        <begin position="258"/>
        <end position="570"/>
    </location>
</feature>
<dbReference type="CDD" id="cd22343">
    <property type="entry name" value="PDDEXK_lambda_exonuclease-like"/>
    <property type="match status" value="1"/>
</dbReference>
<dbReference type="GO" id="GO:0008233">
    <property type="term" value="F:peptidase activity"/>
    <property type="evidence" value="ECO:0007669"/>
    <property type="project" value="UniProtKB-KW"/>
</dbReference>
<reference evidence="5" key="1">
    <citation type="journal article" date="2017" name="Nature">
        <title>The genome of Chenopodium quinoa.</title>
        <authorList>
            <person name="Jarvis D.E."/>
            <person name="Ho Y.S."/>
            <person name="Lightfoot D.J."/>
            <person name="Schmoeckel S.M."/>
            <person name="Li B."/>
            <person name="Borm T.J.A."/>
            <person name="Ohyanagi H."/>
            <person name="Mineta K."/>
            <person name="Michell C.T."/>
            <person name="Saber N."/>
            <person name="Kharbatia N.M."/>
            <person name="Rupper R.R."/>
            <person name="Sharp A.R."/>
            <person name="Dally N."/>
            <person name="Boughton B.A."/>
            <person name="Woo Y.H."/>
            <person name="Gao G."/>
            <person name="Schijlen E.G.W.M."/>
            <person name="Guo X."/>
            <person name="Momin A.A."/>
            <person name="Negrao S."/>
            <person name="Al-Babili S."/>
            <person name="Gehring C."/>
            <person name="Roessner U."/>
            <person name="Jung C."/>
            <person name="Murphy K."/>
            <person name="Arold S.T."/>
            <person name="Gojobori T."/>
            <person name="van der Linden C.G."/>
            <person name="van Loo E.N."/>
            <person name="Jellen E.N."/>
            <person name="Maughan P.J."/>
            <person name="Tester M."/>
        </authorList>
    </citation>
    <scope>NUCLEOTIDE SEQUENCE [LARGE SCALE GENOMIC DNA]</scope>
    <source>
        <strain evidence="5">cv. PI 614886</strain>
    </source>
</reference>
<dbReference type="Pfam" id="PF09588">
    <property type="entry name" value="YqaJ"/>
    <property type="match status" value="1"/>
</dbReference>
<dbReference type="Pfam" id="PF14543">
    <property type="entry name" value="TAXi_N"/>
    <property type="match status" value="2"/>
</dbReference>
<dbReference type="GO" id="GO:0006281">
    <property type="term" value="P:DNA repair"/>
    <property type="evidence" value="ECO:0007669"/>
    <property type="project" value="UniProtKB-ARBA"/>
</dbReference>
<dbReference type="Gene3D" id="2.40.70.10">
    <property type="entry name" value="Acid Proteases"/>
    <property type="match status" value="3"/>
</dbReference>
<dbReference type="PANTHER" id="PTHR47967">
    <property type="entry name" value="OS07G0603500 PROTEIN-RELATED"/>
    <property type="match status" value="1"/>
</dbReference>
<reference evidence="5" key="2">
    <citation type="submission" date="2021-03" db="UniProtKB">
        <authorList>
            <consortium name="EnsemblPlants"/>
        </authorList>
    </citation>
    <scope>IDENTIFICATION</scope>
</reference>
<dbReference type="GO" id="GO:0006508">
    <property type="term" value="P:proteolysis"/>
    <property type="evidence" value="ECO:0007669"/>
    <property type="project" value="UniProtKB-KW"/>
</dbReference>
<proteinExistence type="inferred from homology"/>
<evidence type="ECO:0000256" key="2">
    <source>
        <dbReference type="ARBA" id="ARBA00022670"/>
    </source>
</evidence>
<dbReference type="InterPro" id="IPR032799">
    <property type="entry name" value="TAXi_C"/>
</dbReference>